<sequence>MLAWNFVRVLEVFVLLRFVAGSSDQQNQTSEDNSCNGTRIVLQDRPVESFPPFDRPTSTVMRYRSQRAVNLASF</sequence>
<dbReference type="EMBL" id="JARKIB010000060">
    <property type="protein sequence ID" value="KAJ7751968.1"/>
    <property type="molecule type" value="Genomic_DNA"/>
</dbReference>
<keyword evidence="3" id="KW-1185">Reference proteome</keyword>
<protein>
    <recommendedName>
        <fullName evidence="4">Secreted protein</fullName>
    </recommendedName>
</protein>
<accession>A0AAD7IWC3</accession>
<name>A0AAD7IWC3_9AGAR</name>
<proteinExistence type="predicted"/>
<organism evidence="2 3">
    <name type="scientific">Mycena metata</name>
    <dbReference type="NCBI Taxonomy" id="1033252"/>
    <lineage>
        <taxon>Eukaryota</taxon>
        <taxon>Fungi</taxon>
        <taxon>Dikarya</taxon>
        <taxon>Basidiomycota</taxon>
        <taxon>Agaricomycotina</taxon>
        <taxon>Agaricomycetes</taxon>
        <taxon>Agaricomycetidae</taxon>
        <taxon>Agaricales</taxon>
        <taxon>Marasmiineae</taxon>
        <taxon>Mycenaceae</taxon>
        <taxon>Mycena</taxon>
    </lineage>
</organism>
<reference evidence="2" key="1">
    <citation type="submission" date="2023-03" db="EMBL/GenBank/DDBJ databases">
        <title>Massive genome expansion in bonnet fungi (Mycena s.s.) driven by repeated elements and novel gene families across ecological guilds.</title>
        <authorList>
            <consortium name="Lawrence Berkeley National Laboratory"/>
            <person name="Harder C.B."/>
            <person name="Miyauchi S."/>
            <person name="Viragh M."/>
            <person name="Kuo A."/>
            <person name="Thoen E."/>
            <person name="Andreopoulos B."/>
            <person name="Lu D."/>
            <person name="Skrede I."/>
            <person name="Drula E."/>
            <person name="Henrissat B."/>
            <person name="Morin E."/>
            <person name="Kohler A."/>
            <person name="Barry K."/>
            <person name="LaButti K."/>
            <person name="Morin E."/>
            <person name="Salamov A."/>
            <person name="Lipzen A."/>
            <person name="Mereny Z."/>
            <person name="Hegedus B."/>
            <person name="Baldrian P."/>
            <person name="Stursova M."/>
            <person name="Weitz H."/>
            <person name="Taylor A."/>
            <person name="Grigoriev I.V."/>
            <person name="Nagy L.G."/>
            <person name="Martin F."/>
            <person name="Kauserud H."/>
        </authorList>
    </citation>
    <scope>NUCLEOTIDE SEQUENCE</scope>
    <source>
        <strain evidence="2">CBHHK182m</strain>
    </source>
</reference>
<evidence type="ECO:0008006" key="4">
    <source>
        <dbReference type="Google" id="ProtNLM"/>
    </source>
</evidence>
<dbReference type="AlphaFoldDB" id="A0AAD7IWC3"/>
<feature type="signal peptide" evidence="1">
    <location>
        <begin position="1"/>
        <end position="21"/>
    </location>
</feature>
<evidence type="ECO:0000256" key="1">
    <source>
        <dbReference type="SAM" id="SignalP"/>
    </source>
</evidence>
<comment type="caution">
    <text evidence="2">The sequence shown here is derived from an EMBL/GenBank/DDBJ whole genome shotgun (WGS) entry which is preliminary data.</text>
</comment>
<keyword evidence="1" id="KW-0732">Signal</keyword>
<evidence type="ECO:0000313" key="3">
    <source>
        <dbReference type="Proteomes" id="UP001215598"/>
    </source>
</evidence>
<evidence type="ECO:0000313" key="2">
    <source>
        <dbReference type="EMBL" id="KAJ7751968.1"/>
    </source>
</evidence>
<gene>
    <name evidence="2" type="ORF">B0H16DRAFT_1546929</name>
</gene>
<dbReference type="Proteomes" id="UP001215598">
    <property type="component" value="Unassembled WGS sequence"/>
</dbReference>
<feature type="chain" id="PRO_5042200627" description="Secreted protein" evidence="1">
    <location>
        <begin position="22"/>
        <end position="74"/>
    </location>
</feature>